<dbReference type="AlphaFoldDB" id="M2Y5W4"/>
<feature type="signal peptide" evidence="1">
    <location>
        <begin position="1"/>
        <end position="25"/>
    </location>
</feature>
<dbReference type="GO" id="GO:0005737">
    <property type="term" value="C:cytoplasm"/>
    <property type="evidence" value="ECO:0007669"/>
    <property type="project" value="TreeGrafter"/>
</dbReference>
<dbReference type="KEGG" id="gsl:Gasu_13210"/>
<evidence type="ECO:0000313" key="3">
    <source>
        <dbReference type="EMBL" id="EME31353.1"/>
    </source>
</evidence>
<accession>M2Y5W4</accession>
<reference evidence="4" key="1">
    <citation type="journal article" date="2013" name="Science">
        <title>Gene transfer from bacteria and archaea facilitated evolution of an extremophilic eukaryote.</title>
        <authorList>
            <person name="Schonknecht G."/>
            <person name="Chen W.H."/>
            <person name="Ternes C.M."/>
            <person name="Barbier G.G."/>
            <person name="Shrestha R.P."/>
            <person name="Stanke M."/>
            <person name="Brautigam A."/>
            <person name="Baker B.J."/>
            <person name="Banfield J.F."/>
            <person name="Garavito R.M."/>
            <person name="Carr K."/>
            <person name="Wilkerson C."/>
            <person name="Rensing S.A."/>
            <person name="Gagneul D."/>
            <person name="Dickenson N.E."/>
            <person name="Oesterhelt C."/>
            <person name="Lercher M.J."/>
            <person name="Weber A.P."/>
        </authorList>
    </citation>
    <scope>NUCLEOTIDE SEQUENCE [LARGE SCALE GENOMIC DNA]</scope>
    <source>
        <strain evidence="4">074W</strain>
    </source>
</reference>
<dbReference type="OrthoDB" id="1924787at2759"/>
<dbReference type="RefSeq" id="XP_005707873.1">
    <property type="nucleotide sequence ID" value="XM_005707816.1"/>
</dbReference>
<organism evidence="3 4">
    <name type="scientific">Galdieria sulphuraria</name>
    <name type="common">Red alga</name>
    <dbReference type="NCBI Taxonomy" id="130081"/>
    <lineage>
        <taxon>Eukaryota</taxon>
        <taxon>Rhodophyta</taxon>
        <taxon>Bangiophyceae</taxon>
        <taxon>Galdieriales</taxon>
        <taxon>Galdieriaceae</taxon>
        <taxon>Galdieria</taxon>
    </lineage>
</organism>
<dbReference type="PROSITE" id="PS50126">
    <property type="entry name" value="S1"/>
    <property type="match status" value="1"/>
</dbReference>
<dbReference type="InterPro" id="IPR050138">
    <property type="entry name" value="DHOase/Allantoinase_Hydrolase"/>
</dbReference>
<dbReference type="Pfam" id="PF01979">
    <property type="entry name" value="Amidohydro_1"/>
    <property type="match status" value="1"/>
</dbReference>
<evidence type="ECO:0000259" key="2">
    <source>
        <dbReference type="PROSITE" id="PS50126"/>
    </source>
</evidence>
<keyword evidence="1" id="KW-0732">Signal</keyword>
<feature type="chain" id="PRO_5004029706" evidence="1">
    <location>
        <begin position="26"/>
        <end position="411"/>
    </location>
</feature>
<dbReference type="GO" id="GO:0004038">
    <property type="term" value="F:allantoinase activity"/>
    <property type="evidence" value="ECO:0007669"/>
    <property type="project" value="TreeGrafter"/>
</dbReference>
<dbReference type="Gene3D" id="3.20.20.140">
    <property type="entry name" value="Metal-dependent hydrolases"/>
    <property type="match status" value="1"/>
</dbReference>
<keyword evidence="4" id="KW-1185">Reference proteome</keyword>
<dbReference type="PANTHER" id="PTHR43668">
    <property type="entry name" value="ALLANTOINASE"/>
    <property type="match status" value="1"/>
</dbReference>
<dbReference type="GO" id="GO:0003676">
    <property type="term" value="F:nucleic acid binding"/>
    <property type="evidence" value="ECO:0007669"/>
    <property type="project" value="InterPro"/>
</dbReference>
<dbReference type="PANTHER" id="PTHR43668:SF2">
    <property type="entry name" value="ALLANTOINASE"/>
    <property type="match status" value="1"/>
</dbReference>
<dbReference type="InterPro" id="IPR006680">
    <property type="entry name" value="Amidohydro-rel"/>
</dbReference>
<protein>
    <submittedName>
        <fullName evidence="3">Endodeoxyribonuclease isoform 1</fullName>
    </submittedName>
</protein>
<dbReference type="InterPro" id="IPR011059">
    <property type="entry name" value="Metal-dep_hydrolase_composite"/>
</dbReference>
<feature type="domain" description="S1 motif" evidence="2">
    <location>
        <begin position="78"/>
        <end position="157"/>
    </location>
</feature>
<gene>
    <name evidence="3" type="ORF">Gasu_13210</name>
</gene>
<proteinExistence type="predicted"/>
<dbReference type="GeneID" id="17090004"/>
<dbReference type="EMBL" id="KB454492">
    <property type="protein sequence ID" value="EME31353.1"/>
    <property type="molecule type" value="Genomic_DNA"/>
</dbReference>
<sequence>MKRENRHSWFYFACAAFILLLAVLGNLPSAQKAYLTGNSKELYEQLRQLSRWKERKPPGSSFAIKSTRIVTPKGIRPGAILVGENGVIEDVVDMVAVPPKWGPILDYGRLLVMPGLIDIQTLDENIEEVHSTSQDGVTSRLIYISDETRDALLLNRKSILKESFHPDSLAGFFVNKECFEKAKWCANHSPDHSSSMAFDVCQSIPSFVEQLDVVLNKLHTPNMIRKMVSSTYQIPRVSSFQSLKKFCLSRPHSMPSFHSVCLYQIALEMNFTNLNAVDGDIESCMDYFWNDYDCFEKSNTKEGRNISRFSKNTYRLPIAWTVAELAGISLNSFHSMACIYPAKIFGLLRKGKLEKGYDADIVVWSPELNQSFPTDVCQKFEPLCQRTNHTLKGVVFETFVGGKRKIEILSE</sequence>
<dbReference type="InterPro" id="IPR003029">
    <property type="entry name" value="S1_domain"/>
</dbReference>
<name>M2Y5W4_GALSU</name>
<dbReference type="Gene3D" id="2.30.40.10">
    <property type="entry name" value="Urease, subunit C, domain 1"/>
    <property type="match status" value="1"/>
</dbReference>
<dbReference type="Gramene" id="EME31353">
    <property type="protein sequence ID" value="EME31353"/>
    <property type="gene ID" value="Gasu_13210"/>
</dbReference>
<dbReference type="Proteomes" id="UP000030680">
    <property type="component" value="Unassembled WGS sequence"/>
</dbReference>
<evidence type="ECO:0000256" key="1">
    <source>
        <dbReference type="SAM" id="SignalP"/>
    </source>
</evidence>
<dbReference type="SUPFAM" id="SSF51338">
    <property type="entry name" value="Composite domain of metallo-dependent hydrolases"/>
    <property type="match status" value="1"/>
</dbReference>
<dbReference type="GO" id="GO:0006145">
    <property type="term" value="P:purine nucleobase catabolic process"/>
    <property type="evidence" value="ECO:0007669"/>
    <property type="project" value="TreeGrafter"/>
</dbReference>
<evidence type="ECO:0000313" key="4">
    <source>
        <dbReference type="Proteomes" id="UP000030680"/>
    </source>
</evidence>